<sequence>MTNYAFKNKDRNGQLSGKIYADQAQIKDINQYYYCPNSLCSAHLFPCSINGSKKAYFAATHDDHRHIPNCPYGHNIDFDEDKYDEQAFNYDSALDHLMADSTKTNTSVGQYSKNNDITVSHHTTTVHPLRTIRQIYMMCKSMDIHDTYNSVKIWRMLVDNRSVDIYNLGIFGKRLIETTVPQYCYNPIEQEIYLELNPYNITLKFDDFDLYDFMKNRIYENSDKLIIVAGDWQNVAEYKVKTKIKSKRQVMVLR</sequence>
<dbReference type="RefSeq" id="WP_163588908.1">
    <property type="nucleotide sequence ID" value="NZ_CP040855.1"/>
</dbReference>
<dbReference type="EMBL" id="CP040855">
    <property type="protein sequence ID" value="QIA88528.1"/>
    <property type="molecule type" value="Genomic_DNA"/>
</dbReference>
<evidence type="ECO:0000313" key="1">
    <source>
        <dbReference type="EMBL" id="QIA88528.1"/>
    </source>
</evidence>
<reference evidence="1 2" key="1">
    <citation type="submission" date="2019-06" db="EMBL/GenBank/DDBJ databases">
        <title>Whole genome sequencing of Lactobacillus johnsonii strain G2A.</title>
        <authorList>
            <person name="Conlan S."/>
            <person name="Thomas P.J."/>
            <person name="Mullikin J."/>
            <person name="Singer J."/>
            <person name="Weaver C."/>
            <person name="Segre J.A."/>
        </authorList>
    </citation>
    <scope>NUCLEOTIDE SEQUENCE [LARGE SCALE GENOMIC DNA]</scope>
    <source>
        <strain evidence="1 2">G2A</strain>
        <plasmid evidence="1 2">unnamed1</plasmid>
    </source>
</reference>
<protein>
    <submittedName>
        <fullName evidence="1">Uncharacterized protein</fullName>
    </submittedName>
</protein>
<dbReference type="AlphaFoldDB" id="A0A9X7TB38"/>
<proteinExistence type="predicted"/>
<geneLocation type="plasmid" evidence="1 2">
    <name>unnamed1</name>
</geneLocation>
<accession>A0A9X7TB38</accession>
<dbReference type="Proteomes" id="UP000464749">
    <property type="component" value="Plasmid unnamed1"/>
</dbReference>
<evidence type="ECO:0000313" key="2">
    <source>
        <dbReference type="Proteomes" id="UP000464749"/>
    </source>
</evidence>
<keyword evidence="1" id="KW-0614">Plasmid</keyword>
<gene>
    <name evidence="1" type="ORF">FEE39_09805</name>
</gene>
<name>A0A9X7TB38_LACJH</name>
<organism evidence="1 2">
    <name type="scientific">Lactobacillus johnsonii</name>
    <dbReference type="NCBI Taxonomy" id="33959"/>
    <lineage>
        <taxon>Bacteria</taxon>
        <taxon>Bacillati</taxon>
        <taxon>Bacillota</taxon>
        <taxon>Bacilli</taxon>
        <taxon>Lactobacillales</taxon>
        <taxon>Lactobacillaceae</taxon>
        <taxon>Lactobacillus</taxon>
    </lineage>
</organism>